<dbReference type="GO" id="GO:0009055">
    <property type="term" value="F:electron transfer activity"/>
    <property type="evidence" value="ECO:0007669"/>
    <property type="project" value="InterPro"/>
</dbReference>
<evidence type="ECO:0000313" key="2">
    <source>
        <dbReference type="EMBL" id="GAI23063.1"/>
    </source>
</evidence>
<dbReference type="SUPFAM" id="SSF48310">
    <property type="entry name" value="Aldehyde ferredoxin oxidoreductase, C-terminal domains"/>
    <property type="match status" value="1"/>
</dbReference>
<dbReference type="Gene3D" id="1.10.569.10">
    <property type="entry name" value="Aldehyde Ferredoxin Oxidoreductase Protein, subunit A, domain 2"/>
    <property type="match status" value="1"/>
</dbReference>
<evidence type="ECO:0000259" key="1">
    <source>
        <dbReference type="Pfam" id="PF01314"/>
    </source>
</evidence>
<organism evidence="2">
    <name type="scientific">marine sediment metagenome</name>
    <dbReference type="NCBI Taxonomy" id="412755"/>
    <lineage>
        <taxon>unclassified sequences</taxon>
        <taxon>metagenomes</taxon>
        <taxon>ecological metagenomes</taxon>
    </lineage>
</organism>
<comment type="caution">
    <text evidence="2">The sequence shown here is derived from an EMBL/GenBank/DDBJ whole genome shotgun (WGS) entry which is preliminary data.</text>
</comment>
<accession>X1LVI1</accession>
<dbReference type="InterPro" id="IPR051919">
    <property type="entry name" value="W-dependent_AOR"/>
</dbReference>
<feature type="non-terminal residue" evidence="2">
    <location>
        <position position="1"/>
    </location>
</feature>
<dbReference type="EMBL" id="BARV01021384">
    <property type="protein sequence ID" value="GAI23063.1"/>
    <property type="molecule type" value="Genomic_DNA"/>
</dbReference>
<dbReference type="Gene3D" id="1.10.599.10">
    <property type="entry name" value="Aldehyde Ferredoxin Oxidoreductase Protein, subunit A, domain 3"/>
    <property type="match status" value="1"/>
</dbReference>
<dbReference type="PANTHER" id="PTHR30038">
    <property type="entry name" value="ALDEHYDE FERREDOXIN OXIDOREDUCTASE"/>
    <property type="match status" value="1"/>
</dbReference>
<dbReference type="PANTHER" id="PTHR30038:SF0">
    <property type="entry name" value="TUNGSTEN-CONTAINING ALDEHYDE FERREDOXIN OXIDOREDUCTASE"/>
    <property type="match status" value="1"/>
</dbReference>
<dbReference type="InterPro" id="IPR036021">
    <property type="entry name" value="Tungsten_al_ferr_oxy-like_C"/>
</dbReference>
<gene>
    <name evidence="2" type="ORF">S06H3_35451</name>
</gene>
<sequence length="227" mass="24955">EKIAKREGAGDILAEGVKRIAEKFGVSRDEAVHVKGLEIPMHDPRAFFGDAVDYATSPRGACHTKGDYYMVDMGRGVSDAGIMPGDRFESSENKGAMVAKYQNLRDLFNSLPLCIFSPMFSPEHIAGLLNAVTGWDFNANSMMMAGERSFNVKRMINIKLGITKEDDNLPKIATTALSEGTSQGKEPDMETLMRGHYKERGWDVATGKPTKGKLQQLGLSGMIKEIY</sequence>
<dbReference type="InterPro" id="IPR001203">
    <property type="entry name" value="OxRdtase_Ald_Fedxn_C"/>
</dbReference>
<dbReference type="InterPro" id="IPR013984">
    <property type="entry name" value="Ald_Fedxn_OxRdtase_dom2"/>
</dbReference>
<dbReference type="InterPro" id="IPR013985">
    <property type="entry name" value="Ald_Fedxn_OxRdtase_dom3"/>
</dbReference>
<dbReference type="Pfam" id="PF01314">
    <property type="entry name" value="AFOR_C"/>
    <property type="match status" value="1"/>
</dbReference>
<dbReference type="AlphaFoldDB" id="X1LVI1"/>
<proteinExistence type="predicted"/>
<name>X1LVI1_9ZZZZ</name>
<protein>
    <recommendedName>
        <fullName evidence="1">Aldehyde ferredoxin oxidoreductase C-terminal domain-containing protein</fullName>
    </recommendedName>
</protein>
<reference evidence="2" key="1">
    <citation type="journal article" date="2014" name="Front. Microbiol.">
        <title>High frequency of phylogenetically diverse reductive dehalogenase-homologous genes in deep subseafloor sedimentary metagenomes.</title>
        <authorList>
            <person name="Kawai M."/>
            <person name="Futagami T."/>
            <person name="Toyoda A."/>
            <person name="Takaki Y."/>
            <person name="Nishi S."/>
            <person name="Hori S."/>
            <person name="Arai W."/>
            <person name="Tsubouchi T."/>
            <person name="Morono Y."/>
            <person name="Uchiyama I."/>
            <person name="Ito T."/>
            <person name="Fujiyama A."/>
            <person name="Inagaki F."/>
            <person name="Takami H."/>
        </authorList>
    </citation>
    <scope>NUCLEOTIDE SEQUENCE</scope>
    <source>
        <strain evidence="2">Expedition CK06-06</strain>
    </source>
</reference>
<dbReference type="GO" id="GO:0016625">
    <property type="term" value="F:oxidoreductase activity, acting on the aldehyde or oxo group of donors, iron-sulfur protein as acceptor"/>
    <property type="evidence" value="ECO:0007669"/>
    <property type="project" value="InterPro"/>
</dbReference>
<dbReference type="GO" id="GO:0051536">
    <property type="term" value="F:iron-sulfur cluster binding"/>
    <property type="evidence" value="ECO:0007669"/>
    <property type="project" value="InterPro"/>
</dbReference>
<feature type="domain" description="Aldehyde ferredoxin oxidoreductase C-terminal" evidence="1">
    <location>
        <begin position="1"/>
        <end position="219"/>
    </location>
</feature>